<comment type="caution">
    <text evidence="1">The sequence shown here is derived from an EMBL/GenBank/DDBJ whole genome shotgun (WGS) entry which is preliminary data.</text>
</comment>
<gene>
    <name evidence="1" type="ORF">IEG06_09465</name>
</gene>
<dbReference type="SFLD" id="SFLDS00003">
    <property type="entry name" value="Haloacid_Dehalogenase"/>
    <property type="match status" value="1"/>
</dbReference>
<organism evidence="1 2">
    <name type="scientific">Olleya marilimosa</name>
    <dbReference type="NCBI Taxonomy" id="272164"/>
    <lineage>
        <taxon>Bacteria</taxon>
        <taxon>Pseudomonadati</taxon>
        <taxon>Bacteroidota</taxon>
        <taxon>Flavobacteriia</taxon>
        <taxon>Flavobacteriales</taxon>
        <taxon>Flavobacteriaceae</taxon>
    </lineage>
</organism>
<dbReference type="InterPro" id="IPR036412">
    <property type="entry name" value="HAD-like_sf"/>
</dbReference>
<dbReference type="InterPro" id="IPR023214">
    <property type="entry name" value="HAD_sf"/>
</dbReference>
<evidence type="ECO:0000313" key="2">
    <source>
        <dbReference type="Proteomes" id="UP000627521"/>
    </source>
</evidence>
<protein>
    <submittedName>
        <fullName evidence="1">HAD family phosphatase</fullName>
    </submittedName>
</protein>
<sequence>MTLSQVKLIVSDLDGTLLNSNHQVSDEFFELFKVLKSKNILFVAASGRPYYSMIDKLSSIKDDIIIVSENGGLAIKQDELLLSNTFKKDSLDTIAKLVIDLEAAHPVFCTKNKAYVISKSQKLMSLLSEYYSNYQVIDNVSEIKEDVYKIALYHEESSEKYIYPFVKYLEVDFKVKVSANHWVDISENIANKGHAIKHIQELYNINETETMVFGDYNNDIEMLKLGHFSYAMDNAHPNVKSVANFKTKSNNEKGVEIIIKQLIESLID</sequence>
<evidence type="ECO:0000313" key="1">
    <source>
        <dbReference type="EMBL" id="MBD3863680.1"/>
    </source>
</evidence>
<proteinExistence type="predicted"/>
<dbReference type="NCBIfam" id="TIGR01484">
    <property type="entry name" value="HAD-SF-IIB"/>
    <property type="match status" value="1"/>
</dbReference>
<dbReference type="InterPro" id="IPR000150">
    <property type="entry name" value="Cof"/>
</dbReference>
<accession>A0ABR8LV12</accession>
<dbReference type="Gene3D" id="3.40.50.1000">
    <property type="entry name" value="HAD superfamily/HAD-like"/>
    <property type="match status" value="1"/>
</dbReference>
<dbReference type="InterPro" id="IPR006379">
    <property type="entry name" value="HAD-SF_hydro_IIB"/>
</dbReference>
<reference evidence="1 2" key="1">
    <citation type="submission" date="2020-09" db="EMBL/GenBank/DDBJ databases">
        <title>Bacillus nautilus sp. nov., Chryseoglobus crepusculi sp. nov, and Psychrobacter noctis sp. nov., isolated from deep-sea sponges from the equatorial Atlantic.</title>
        <authorList>
            <person name="Stennett H.L."/>
            <person name="Williams S.E."/>
        </authorList>
    </citation>
    <scope>NUCLEOTIDE SEQUENCE [LARGE SCALE GENOMIC DNA]</scope>
    <source>
        <strain evidence="1 2">28M-24</strain>
    </source>
</reference>
<dbReference type="NCBIfam" id="TIGR00099">
    <property type="entry name" value="Cof-subfamily"/>
    <property type="match status" value="1"/>
</dbReference>
<dbReference type="Proteomes" id="UP000627521">
    <property type="component" value="Unassembled WGS sequence"/>
</dbReference>
<dbReference type="SFLD" id="SFLDG01140">
    <property type="entry name" value="C2.B:_Phosphomannomutase_and_P"/>
    <property type="match status" value="1"/>
</dbReference>
<dbReference type="RefSeq" id="WP_191100120.1">
    <property type="nucleotide sequence ID" value="NZ_JACXXF010000005.1"/>
</dbReference>
<name>A0ABR8LV12_9FLAO</name>
<dbReference type="PANTHER" id="PTHR10000">
    <property type="entry name" value="PHOSPHOSERINE PHOSPHATASE"/>
    <property type="match status" value="1"/>
</dbReference>
<dbReference type="SUPFAM" id="SSF56784">
    <property type="entry name" value="HAD-like"/>
    <property type="match status" value="1"/>
</dbReference>
<dbReference type="EMBL" id="JACXXH010000004">
    <property type="protein sequence ID" value="MBD3863680.1"/>
    <property type="molecule type" value="Genomic_DNA"/>
</dbReference>
<dbReference type="PROSITE" id="PS01228">
    <property type="entry name" value="COF_1"/>
    <property type="match status" value="1"/>
</dbReference>
<dbReference type="PANTHER" id="PTHR10000:SF8">
    <property type="entry name" value="HAD SUPERFAMILY HYDROLASE-LIKE, TYPE 3"/>
    <property type="match status" value="1"/>
</dbReference>
<dbReference type="Pfam" id="PF08282">
    <property type="entry name" value="Hydrolase_3"/>
    <property type="match status" value="1"/>
</dbReference>
<keyword evidence="2" id="KW-1185">Reference proteome</keyword>
<dbReference type="Gene3D" id="3.30.1240.10">
    <property type="match status" value="1"/>
</dbReference>